<name>A0AAW9CA24_KLUCR</name>
<dbReference type="RefSeq" id="WP_061279806.1">
    <property type="nucleotide sequence ID" value="NZ_CP134165.1"/>
</dbReference>
<organism evidence="2 3">
    <name type="scientific">Kluyvera cryocrescens</name>
    <name type="common">Kluyvera citrophila</name>
    <dbReference type="NCBI Taxonomy" id="580"/>
    <lineage>
        <taxon>Bacteria</taxon>
        <taxon>Pseudomonadati</taxon>
        <taxon>Pseudomonadota</taxon>
        <taxon>Gammaproteobacteria</taxon>
        <taxon>Enterobacterales</taxon>
        <taxon>Enterobacteriaceae</taxon>
        <taxon>Kluyvera</taxon>
    </lineage>
</organism>
<comment type="caution">
    <text evidence="2">The sequence shown here is derived from an EMBL/GenBank/DDBJ whole genome shotgun (WGS) entry which is preliminary data.</text>
</comment>
<dbReference type="AlphaFoldDB" id="A0AAW9CA24"/>
<evidence type="ECO:0000313" key="2">
    <source>
        <dbReference type="EMBL" id="MDW3778335.1"/>
    </source>
</evidence>
<keyword evidence="1" id="KW-0812">Transmembrane</keyword>
<sequence length="79" mass="8887">MCNALNGIAIVLCFGAISALIGIREHVWHLVVTLSIIASTFYSANYYSALESRNDKRRYLLLAWVIFSIGLNFVHVWGN</sequence>
<protein>
    <submittedName>
        <fullName evidence="2">Uncharacterized protein</fullName>
    </submittedName>
</protein>
<dbReference type="GeneID" id="99776297"/>
<feature type="transmembrane region" description="Helical" evidence="1">
    <location>
        <begin position="59"/>
        <end position="78"/>
    </location>
</feature>
<keyword evidence="1" id="KW-0472">Membrane</keyword>
<feature type="transmembrane region" description="Helical" evidence="1">
    <location>
        <begin position="28"/>
        <end position="47"/>
    </location>
</feature>
<proteinExistence type="predicted"/>
<dbReference type="EMBL" id="JAUEQX010000013">
    <property type="protein sequence ID" value="MDW3778335.1"/>
    <property type="molecule type" value="Genomic_DNA"/>
</dbReference>
<dbReference type="Proteomes" id="UP001276300">
    <property type="component" value="Unassembled WGS sequence"/>
</dbReference>
<evidence type="ECO:0000313" key="3">
    <source>
        <dbReference type="Proteomes" id="UP001276300"/>
    </source>
</evidence>
<accession>A0AAW9CA24</accession>
<reference evidence="2" key="1">
    <citation type="journal article" date="2023" name="J Glob Antimicrob Resist">
        <title>Emergence of NDM-1 and KPC-3 carbapenemases in Kluyvera cryocrescens: Investigating genetic heterogeneity and acquisition routes of blaNDM-1 in Enterobacterales species in Portugal.</title>
        <authorList>
            <person name="Loiodice M."/>
            <person name="Ribeiro M."/>
            <person name="Peixe L."/>
            <person name="Novais A."/>
        </authorList>
    </citation>
    <scope>NUCLEOTIDE SEQUENCE</scope>
    <source>
        <strain evidence="2">K629</strain>
    </source>
</reference>
<evidence type="ECO:0000256" key="1">
    <source>
        <dbReference type="SAM" id="Phobius"/>
    </source>
</evidence>
<keyword evidence="1" id="KW-1133">Transmembrane helix</keyword>
<gene>
    <name evidence="2" type="ORF">QWU01_16125</name>
</gene>